<organism evidence="2 3">
    <name type="scientific">Dothidotthia symphoricarpi CBS 119687</name>
    <dbReference type="NCBI Taxonomy" id="1392245"/>
    <lineage>
        <taxon>Eukaryota</taxon>
        <taxon>Fungi</taxon>
        <taxon>Dikarya</taxon>
        <taxon>Ascomycota</taxon>
        <taxon>Pezizomycotina</taxon>
        <taxon>Dothideomycetes</taxon>
        <taxon>Pleosporomycetidae</taxon>
        <taxon>Pleosporales</taxon>
        <taxon>Dothidotthiaceae</taxon>
        <taxon>Dothidotthia</taxon>
    </lineage>
</organism>
<sequence>MAASPSAKRTIDTSATTEMAIFTHNVESRLNNFWPELLKLHEARLAADEASKKHDDTHTHVDEMQAKLADVRANRANYLHTIASGAAMLQSNLNAIAADEVELREAAEHKHNLLIDALEKGETRLAEEEMRLTQDLATIADARHASTESSTKQEQAKARVVQLEKEALQELELLTNKLHDMITHTALYVVEGDNHRPLKVPRTNSRLRRADRSDSSPR</sequence>
<dbReference type="Proteomes" id="UP000799771">
    <property type="component" value="Unassembled WGS sequence"/>
</dbReference>
<reference evidence="2" key="1">
    <citation type="journal article" date="2020" name="Stud. Mycol.">
        <title>101 Dothideomycetes genomes: a test case for predicting lifestyles and emergence of pathogens.</title>
        <authorList>
            <person name="Haridas S."/>
            <person name="Albert R."/>
            <person name="Binder M."/>
            <person name="Bloem J."/>
            <person name="Labutti K."/>
            <person name="Salamov A."/>
            <person name="Andreopoulos B."/>
            <person name="Baker S."/>
            <person name="Barry K."/>
            <person name="Bills G."/>
            <person name="Bluhm B."/>
            <person name="Cannon C."/>
            <person name="Castanera R."/>
            <person name="Culley D."/>
            <person name="Daum C."/>
            <person name="Ezra D."/>
            <person name="Gonzalez J."/>
            <person name="Henrissat B."/>
            <person name="Kuo A."/>
            <person name="Liang C."/>
            <person name="Lipzen A."/>
            <person name="Lutzoni F."/>
            <person name="Magnuson J."/>
            <person name="Mondo S."/>
            <person name="Nolan M."/>
            <person name="Ohm R."/>
            <person name="Pangilinan J."/>
            <person name="Park H.-J."/>
            <person name="Ramirez L."/>
            <person name="Alfaro M."/>
            <person name="Sun H."/>
            <person name="Tritt A."/>
            <person name="Yoshinaga Y."/>
            <person name="Zwiers L.-H."/>
            <person name="Turgeon B."/>
            <person name="Goodwin S."/>
            <person name="Spatafora J."/>
            <person name="Crous P."/>
            <person name="Grigoriev I."/>
        </authorList>
    </citation>
    <scope>NUCLEOTIDE SEQUENCE</scope>
    <source>
        <strain evidence="2">CBS 119687</strain>
    </source>
</reference>
<protein>
    <submittedName>
        <fullName evidence="2">Uncharacterized protein</fullName>
    </submittedName>
</protein>
<feature type="region of interest" description="Disordered" evidence="1">
    <location>
        <begin position="196"/>
        <end position="218"/>
    </location>
</feature>
<evidence type="ECO:0000313" key="3">
    <source>
        <dbReference type="Proteomes" id="UP000799771"/>
    </source>
</evidence>
<dbReference type="GeneID" id="54402585"/>
<dbReference type="EMBL" id="ML977522">
    <property type="protein sequence ID" value="KAF2123798.1"/>
    <property type="molecule type" value="Genomic_DNA"/>
</dbReference>
<proteinExistence type="predicted"/>
<dbReference type="RefSeq" id="XP_033518192.1">
    <property type="nucleotide sequence ID" value="XM_033662153.1"/>
</dbReference>
<name>A0A6A5ZZE9_9PLEO</name>
<feature type="compositionally biased region" description="Basic and acidic residues" evidence="1">
    <location>
        <begin position="208"/>
        <end position="218"/>
    </location>
</feature>
<keyword evidence="3" id="KW-1185">Reference proteome</keyword>
<accession>A0A6A5ZZE9</accession>
<gene>
    <name evidence="2" type="ORF">P153DRAFT_146819</name>
</gene>
<evidence type="ECO:0000256" key="1">
    <source>
        <dbReference type="SAM" id="MobiDB-lite"/>
    </source>
</evidence>
<dbReference type="AlphaFoldDB" id="A0A6A5ZZE9"/>
<evidence type="ECO:0000313" key="2">
    <source>
        <dbReference type="EMBL" id="KAF2123798.1"/>
    </source>
</evidence>